<dbReference type="Gene3D" id="1.10.260.40">
    <property type="entry name" value="lambda repressor-like DNA-binding domains"/>
    <property type="match status" value="1"/>
</dbReference>
<dbReference type="AlphaFoldDB" id="A0A239ALH0"/>
<evidence type="ECO:0000313" key="3">
    <source>
        <dbReference type="Proteomes" id="UP000198304"/>
    </source>
</evidence>
<evidence type="ECO:0000259" key="1">
    <source>
        <dbReference type="PROSITE" id="PS50943"/>
    </source>
</evidence>
<dbReference type="GO" id="GO:0003677">
    <property type="term" value="F:DNA binding"/>
    <property type="evidence" value="ECO:0007669"/>
    <property type="project" value="InterPro"/>
</dbReference>
<dbReference type="EMBL" id="FZOJ01000002">
    <property type="protein sequence ID" value="SNR96172.1"/>
    <property type="molecule type" value="Genomic_DNA"/>
</dbReference>
<dbReference type="OrthoDB" id="1913010at2"/>
<keyword evidence="3" id="KW-1185">Reference proteome</keyword>
<reference evidence="2 3" key="1">
    <citation type="submission" date="2017-06" db="EMBL/GenBank/DDBJ databases">
        <authorList>
            <person name="Kim H.J."/>
            <person name="Triplett B.A."/>
        </authorList>
    </citation>
    <scope>NUCLEOTIDE SEQUENCE [LARGE SCALE GENOMIC DNA]</scope>
    <source>
        <strain evidence="2 3">SCA</strain>
    </source>
</reference>
<dbReference type="SMART" id="SM00530">
    <property type="entry name" value="HTH_XRE"/>
    <property type="match status" value="1"/>
</dbReference>
<evidence type="ECO:0000313" key="2">
    <source>
        <dbReference type="EMBL" id="SNR96172.1"/>
    </source>
</evidence>
<dbReference type="InterPro" id="IPR001387">
    <property type="entry name" value="Cro/C1-type_HTH"/>
</dbReference>
<protein>
    <submittedName>
        <fullName evidence="2">Helix-turn-helix</fullName>
    </submittedName>
</protein>
<name>A0A239ALH0_9FIRM</name>
<dbReference type="InterPro" id="IPR010982">
    <property type="entry name" value="Lambda_DNA-bd_dom_sf"/>
</dbReference>
<organism evidence="2 3">
    <name type="scientific">Anaerovirgula multivorans</name>
    <dbReference type="NCBI Taxonomy" id="312168"/>
    <lineage>
        <taxon>Bacteria</taxon>
        <taxon>Bacillati</taxon>
        <taxon>Bacillota</taxon>
        <taxon>Clostridia</taxon>
        <taxon>Peptostreptococcales</taxon>
        <taxon>Natronincolaceae</taxon>
        <taxon>Anaerovirgula</taxon>
    </lineage>
</organism>
<sequence>MIPNTRYILKLMQKKNWSDADLARQMKVDKSTVSRFFNGQRGAGKTFIAGLIRAFPSESIDKLFFLERPSSIVDTKRVN</sequence>
<feature type="domain" description="HTH cro/C1-type" evidence="1">
    <location>
        <begin position="8"/>
        <end position="63"/>
    </location>
</feature>
<proteinExistence type="predicted"/>
<dbReference type="SUPFAM" id="SSF47413">
    <property type="entry name" value="lambda repressor-like DNA-binding domains"/>
    <property type="match status" value="1"/>
</dbReference>
<gene>
    <name evidence="2" type="ORF">SAMN05446037_1002113</name>
</gene>
<dbReference type="RefSeq" id="WP_089281306.1">
    <property type="nucleotide sequence ID" value="NZ_FZOJ01000002.1"/>
</dbReference>
<dbReference type="Pfam" id="PF01381">
    <property type="entry name" value="HTH_3"/>
    <property type="match status" value="1"/>
</dbReference>
<dbReference type="PROSITE" id="PS50943">
    <property type="entry name" value="HTH_CROC1"/>
    <property type="match status" value="1"/>
</dbReference>
<accession>A0A239ALH0</accession>
<dbReference type="CDD" id="cd00093">
    <property type="entry name" value="HTH_XRE"/>
    <property type="match status" value="1"/>
</dbReference>
<dbReference type="Proteomes" id="UP000198304">
    <property type="component" value="Unassembled WGS sequence"/>
</dbReference>